<dbReference type="Proteomes" id="UP000595823">
    <property type="component" value="Chromosome"/>
</dbReference>
<name>A0A7T6Z2Z1_9BACI</name>
<feature type="coiled-coil region" evidence="1">
    <location>
        <begin position="22"/>
        <end position="49"/>
    </location>
</feature>
<dbReference type="AlphaFoldDB" id="A0A7T6Z2Z1"/>
<evidence type="ECO:0000313" key="2">
    <source>
        <dbReference type="EMBL" id="QQK75401.1"/>
    </source>
</evidence>
<evidence type="ECO:0000256" key="1">
    <source>
        <dbReference type="SAM" id="Coils"/>
    </source>
</evidence>
<dbReference type="EMBL" id="CP054705">
    <property type="protein sequence ID" value="QQK75401.1"/>
    <property type="molecule type" value="Genomic_DNA"/>
</dbReference>
<protein>
    <submittedName>
        <fullName evidence="2">Uncharacterized protein</fullName>
    </submittedName>
</protein>
<organism evidence="2 3">
    <name type="scientific">Salicibibacter cibarius</name>
    <dbReference type="NCBI Taxonomy" id="2743000"/>
    <lineage>
        <taxon>Bacteria</taxon>
        <taxon>Bacillati</taxon>
        <taxon>Bacillota</taxon>
        <taxon>Bacilli</taxon>
        <taxon>Bacillales</taxon>
        <taxon>Bacillaceae</taxon>
        <taxon>Salicibibacter</taxon>
    </lineage>
</organism>
<keyword evidence="3" id="KW-1185">Reference proteome</keyword>
<sequence>MKKMMIAVLILGFVSGYLFLENSHVKNELQALQQALEQVQDEESEHEYHGQAGVAAERFVEAYFTYEGKPVRENVEPYAAIQVLDDLQFEEPEMGYDDMEAVQSSVDDVDVYYGPSTDDQQNIVVHFDNDIRVDGVDTSTYSILDMDMVLSNETWKVEELQFYQLP</sequence>
<proteinExistence type="predicted"/>
<gene>
    <name evidence="2" type="ORF">HUG15_07245</name>
</gene>
<dbReference type="RefSeq" id="WP_200128052.1">
    <property type="nucleotide sequence ID" value="NZ_CP054705.1"/>
</dbReference>
<reference evidence="2 3" key="1">
    <citation type="submission" date="2020-06" db="EMBL/GenBank/DDBJ databases">
        <title>Genomic analysis of Salicibibacter sp. NKC5-3.</title>
        <authorList>
            <person name="Oh Y.J."/>
        </authorList>
    </citation>
    <scope>NUCLEOTIDE SEQUENCE [LARGE SCALE GENOMIC DNA]</scope>
    <source>
        <strain evidence="2 3">NKC5-3</strain>
    </source>
</reference>
<accession>A0A7T6Z2Z1</accession>
<dbReference type="KEGG" id="scia:HUG15_07245"/>
<evidence type="ECO:0000313" key="3">
    <source>
        <dbReference type="Proteomes" id="UP000595823"/>
    </source>
</evidence>
<keyword evidence="1" id="KW-0175">Coiled coil</keyword>